<reference evidence="1 2" key="1">
    <citation type="submission" date="2019-02" db="EMBL/GenBank/DDBJ databases">
        <title>Deep-cultivation of Planctomycetes and their phenomic and genomic characterization uncovers novel biology.</title>
        <authorList>
            <person name="Wiegand S."/>
            <person name="Jogler M."/>
            <person name="Boedeker C."/>
            <person name="Pinto D."/>
            <person name="Vollmers J."/>
            <person name="Rivas-Marin E."/>
            <person name="Kohn T."/>
            <person name="Peeters S.H."/>
            <person name="Heuer A."/>
            <person name="Rast P."/>
            <person name="Oberbeckmann S."/>
            <person name="Bunk B."/>
            <person name="Jeske O."/>
            <person name="Meyerdierks A."/>
            <person name="Storesund J.E."/>
            <person name="Kallscheuer N."/>
            <person name="Luecker S."/>
            <person name="Lage O.M."/>
            <person name="Pohl T."/>
            <person name="Merkel B.J."/>
            <person name="Hornburger P."/>
            <person name="Mueller R.-W."/>
            <person name="Bruemmer F."/>
            <person name="Labrenz M."/>
            <person name="Spormann A.M."/>
            <person name="Op den Camp H."/>
            <person name="Overmann J."/>
            <person name="Amann R."/>
            <person name="Jetten M.S.M."/>
            <person name="Mascher T."/>
            <person name="Medema M.H."/>
            <person name="Devos D.P."/>
            <person name="Kaster A.-K."/>
            <person name="Ovreas L."/>
            <person name="Rohde M."/>
            <person name="Galperin M.Y."/>
            <person name="Jogler C."/>
        </authorList>
    </citation>
    <scope>NUCLEOTIDE SEQUENCE [LARGE SCALE GENOMIC DNA]</scope>
    <source>
        <strain evidence="1 2">Pla175</strain>
    </source>
</reference>
<evidence type="ECO:0008006" key="3">
    <source>
        <dbReference type="Google" id="ProtNLM"/>
    </source>
</evidence>
<dbReference type="EMBL" id="CP036291">
    <property type="protein sequence ID" value="QDU90806.1"/>
    <property type="molecule type" value="Genomic_DNA"/>
</dbReference>
<dbReference type="RefSeq" id="WP_145290031.1">
    <property type="nucleotide sequence ID" value="NZ_CP036291.1"/>
</dbReference>
<dbReference type="OrthoDB" id="291697at2"/>
<accession>A0A518DH62</accession>
<evidence type="ECO:0000313" key="1">
    <source>
        <dbReference type="EMBL" id="QDU90806.1"/>
    </source>
</evidence>
<dbReference type="KEGG" id="pnd:Pla175_42190"/>
<keyword evidence="2" id="KW-1185">Reference proteome</keyword>
<name>A0A518DH62_9BACT</name>
<evidence type="ECO:0000313" key="2">
    <source>
        <dbReference type="Proteomes" id="UP000317429"/>
    </source>
</evidence>
<dbReference type="AlphaFoldDB" id="A0A518DH62"/>
<dbReference type="Proteomes" id="UP000317429">
    <property type="component" value="Chromosome"/>
</dbReference>
<proteinExistence type="predicted"/>
<sequence length="142" mass="15534">MTHLSDWKQATARLSIVILALWACVRCGESGRASLRGEVTFNGDPLPSGAIVLRPLGDGQTAGADIVDGRFSIGRVPGLAPGEYRVEIKAMRDTAQTFTDPESGVTEAEVEQYLPKRYNSRTELAIDIKEGEDNEHTFELQE</sequence>
<protein>
    <recommendedName>
        <fullName evidence="3">Carboxypeptidase regulatory-like domain-containing protein</fullName>
    </recommendedName>
</protein>
<gene>
    <name evidence="1" type="ORF">Pla175_42190</name>
</gene>
<organism evidence="1 2">
    <name type="scientific">Pirellulimonas nuda</name>
    <dbReference type="NCBI Taxonomy" id="2528009"/>
    <lineage>
        <taxon>Bacteria</taxon>
        <taxon>Pseudomonadati</taxon>
        <taxon>Planctomycetota</taxon>
        <taxon>Planctomycetia</taxon>
        <taxon>Pirellulales</taxon>
        <taxon>Lacipirellulaceae</taxon>
        <taxon>Pirellulimonas</taxon>
    </lineage>
</organism>